<feature type="region of interest" description="Disordered" evidence="1">
    <location>
        <begin position="22"/>
        <end position="60"/>
    </location>
</feature>
<sequence length="922" mass="101768">MVKLQDRRVLIASLFLPVTVTEQDEPSHEISENIPRAQELEPRPTHANKKPSLGSRTLTGPITSILDDLAGKSKVATPISTPMKETSNPFLSFASINDALNQVGSVTRAAAAPVVSAVSSVIGTTATRSANLPSPPRARAPQRSGSRSSSVSRFARSPSTLGSLVFSTNPHANGGLQNALKSAEGTFQRQICIGVLGNATDAFTADLRSSIDRKLKAAHDSIAVWVPDAEFSGCYDGFCHQVLWPTLHYAVPDAPKTKSFYESSTYSQYLAVNQKFADAIVAAYQPGDIVWVNDYHLMLVPRLVREKLPQAIIGFFLHVAWPSSEIFRCLAVRKDLLWGILGADLVGTQTHNFARHFRNCASRILSLEAVPKGVQLENRFVDVAVFPMGIDVERLTQKRKEPEVAEWVHVLKQRFPGMTLIVGRDKLDEVQGVRQKILAFEKFLERHAEYRGKVVLIQVALSTSEENEFHGHVADVVSRVNSRFASLTYQPIVFLHTHELTFSQYLGLLTVADAFIITSLREGMALRAHEYVECQEGKAGPLVLSEFTGSYSFSGFRSCIPCNPWDTIATSEAIYQALTMPADEALTRWKDLHAHVITQTAQSFVESFVSRCISVHAEHQLQPLASIPQLKLGDLLPSYASAQKRLIQLDLEGCTWDRDPHARSYAIPRETVDAIARLASDPKNDVWLLSGFSRAVLQQGLGELFDHVGVGAENGCFYKPPHTEGKADAWISLVDDLDDSWKPAAIEILNYFTERTPGSFVEESEASVTWRFSSDAQEIATEREWARRQAAEAQNHLWDSLGERFSLRIIPRSNSFIVLPNKISRTTAMGVFLRMYGITKFRAAPASHPEETVEVPLKSNVDLVFAISRDDRMLARLNNVSNAITCSSSGKPSDAQWRLGGPKEVLSFVTALGNTLDAPPAA</sequence>
<dbReference type="AlphaFoldDB" id="A0A165D7K8"/>
<dbReference type="Gene3D" id="3.40.50.2000">
    <property type="entry name" value="Glycogen Phosphorylase B"/>
    <property type="match status" value="2"/>
</dbReference>
<dbReference type="EMBL" id="KV426247">
    <property type="protein sequence ID" value="KZV83946.1"/>
    <property type="molecule type" value="Genomic_DNA"/>
</dbReference>
<reference evidence="2 3" key="1">
    <citation type="journal article" date="2016" name="Mol. Biol. Evol.">
        <title>Comparative Genomics of Early-Diverging Mushroom-Forming Fungi Provides Insights into the Origins of Lignocellulose Decay Capabilities.</title>
        <authorList>
            <person name="Nagy L.G."/>
            <person name="Riley R."/>
            <person name="Tritt A."/>
            <person name="Adam C."/>
            <person name="Daum C."/>
            <person name="Floudas D."/>
            <person name="Sun H."/>
            <person name="Yadav J.S."/>
            <person name="Pangilinan J."/>
            <person name="Larsson K.H."/>
            <person name="Matsuura K."/>
            <person name="Barry K."/>
            <person name="Labutti K."/>
            <person name="Kuo R."/>
            <person name="Ohm R.A."/>
            <person name="Bhattacharya S.S."/>
            <person name="Shirouzu T."/>
            <person name="Yoshinaga Y."/>
            <person name="Martin F.M."/>
            <person name="Grigoriev I.V."/>
            <person name="Hibbett D.S."/>
        </authorList>
    </citation>
    <scope>NUCLEOTIDE SEQUENCE [LARGE SCALE GENOMIC DNA]</scope>
    <source>
        <strain evidence="2 3">HHB12029</strain>
    </source>
</reference>
<feature type="compositionally biased region" description="Low complexity" evidence="1">
    <location>
        <begin position="139"/>
        <end position="155"/>
    </location>
</feature>
<accession>A0A165D7K8</accession>
<dbReference type="GO" id="GO:0005946">
    <property type="term" value="C:alpha,alpha-trehalose-phosphate synthase complex (UDP-forming)"/>
    <property type="evidence" value="ECO:0007669"/>
    <property type="project" value="TreeGrafter"/>
</dbReference>
<dbReference type="InterPro" id="IPR001830">
    <property type="entry name" value="Glyco_trans_20"/>
</dbReference>
<evidence type="ECO:0000313" key="3">
    <source>
        <dbReference type="Proteomes" id="UP000077266"/>
    </source>
</evidence>
<protein>
    <submittedName>
        <fullName evidence="2">Uncharacterized protein</fullName>
    </submittedName>
</protein>
<dbReference type="InterPro" id="IPR003337">
    <property type="entry name" value="Trehalose_PPase"/>
</dbReference>
<dbReference type="InParanoid" id="A0A165D7K8"/>
<dbReference type="PANTHER" id="PTHR10788:SF15">
    <property type="entry name" value="TREHALOSE SYNTHASE COMPLEX REGULATORY SUBUNIT TPS3-RELATED"/>
    <property type="match status" value="1"/>
</dbReference>
<dbReference type="PANTHER" id="PTHR10788">
    <property type="entry name" value="TREHALOSE-6-PHOSPHATE SYNTHASE"/>
    <property type="match status" value="1"/>
</dbReference>
<dbReference type="GO" id="GO:0004805">
    <property type="term" value="F:trehalose-phosphatase activity"/>
    <property type="evidence" value="ECO:0007669"/>
    <property type="project" value="TreeGrafter"/>
</dbReference>
<dbReference type="SUPFAM" id="SSF53756">
    <property type="entry name" value="UDP-Glycosyltransferase/glycogen phosphorylase"/>
    <property type="match status" value="1"/>
</dbReference>
<organism evidence="2 3">
    <name type="scientific">Exidia glandulosa HHB12029</name>
    <dbReference type="NCBI Taxonomy" id="1314781"/>
    <lineage>
        <taxon>Eukaryota</taxon>
        <taxon>Fungi</taxon>
        <taxon>Dikarya</taxon>
        <taxon>Basidiomycota</taxon>
        <taxon>Agaricomycotina</taxon>
        <taxon>Agaricomycetes</taxon>
        <taxon>Auriculariales</taxon>
        <taxon>Exidiaceae</taxon>
        <taxon>Exidia</taxon>
    </lineage>
</organism>
<dbReference type="InterPro" id="IPR036412">
    <property type="entry name" value="HAD-like_sf"/>
</dbReference>
<keyword evidence="3" id="KW-1185">Reference proteome</keyword>
<gene>
    <name evidence="2" type="ORF">EXIGLDRAFT_842564</name>
</gene>
<dbReference type="GO" id="GO:0005829">
    <property type="term" value="C:cytosol"/>
    <property type="evidence" value="ECO:0007669"/>
    <property type="project" value="TreeGrafter"/>
</dbReference>
<dbReference type="SUPFAM" id="SSF56784">
    <property type="entry name" value="HAD-like"/>
    <property type="match status" value="1"/>
</dbReference>
<name>A0A165D7K8_EXIGL</name>
<dbReference type="OrthoDB" id="755951at2759"/>
<dbReference type="Proteomes" id="UP000077266">
    <property type="component" value="Unassembled WGS sequence"/>
</dbReference>
<proteinExistence type="predicted"/>
<dbReference type="Pfam" id="PF02358">
    <property type="entry name" value="Trehalose_PPase"/>
    <property type="match status" value="1"/>
</dbReference>
<evidence type="ECO:0000256" key="1">
    <source>
        <dbReference type="SAM" id="MobiDB-lite"/>
    </source>
</evidence>
<dbReference type="STRING" id="1314781.A0A165D7K8"/>
<dbReference type="Pfam" id="PF00982">
    <property type="entry name" value="Glyco_transf_20"/>
    <property type="match status" value="1"/>
</dbReference>
<evidence type="ECO:0000313" key="2">
    <source>
        <dbReference type="EMBL" id="KZV83946.1"/>
    </source>
</evidence>
<dbReference type="GO" id="GO:0003825">
    <property type="term" value="F:alpha,alpha-trehalose-phosphate synthase (UDP-forming) activity"/>
    <property type="evidence" value="ECO:0007669"/>
    <property type="project" value="TreeGrafter"/>
</dbReference>
<dbReference type="FunCoup" id="A0A165D7K8">
    <property type="interactions" value="44"/>
</dbReference>
<dbReference type="GO" id="GO:0005992">
    <property type="term" value="P:trehalose biosynthetic process"/>
    <property type="evidence" value="ECO:0007669"/>
    <property type="project" value="InterPro"/>
</dbReference>
<dbReference type="CDD" id="cd03788">
    <property type="entry name" value="GT20_TPS"/>
    <property type="match status" value="1"/>
</dbReference>
<feature type="region of interest" description="Disordered" evidence="1">
    <location>
        <begin position="127"/>
        <end position="155"/>
    </location>
</feature>